<proteinExistence type="predicted"/>
<evidence type="ECO:0000313" key="1">
    <source>
        <dbReference type="EMBL" id="TQD71470.1"/>
    </source>
</evidence>
<name>A0A540KBF8_MALBA</name>
<gene>
    <name evidence="1" type="ORF">C1H46_042998</name>
</gene>
<organism evidence="1 2">
    <name type="scientific">Malus baccata</name>
    <name type="common">Siberian crab apple</name>
    <name type="synonym">Pyrus baccata</name>
    <dbReference type="NCBI Taxonomy" id="106549"/>
    <lineage>
        <taxon>Eukaryota</taxon>
        <taxon>Viridiplantae</taxon>
        <taxon>Streptophyta</taxon>
        <taxon>Embryophyta</taxon>
        <taxon>Tracheophyta</taxon>
        <taxon>Spermatophyta</taxon>
        <taxon>Magnoliopsida</taxon>
        <taxon>eudicotyledons</taxon>
        <taxon>Gunneridae</taxon>
        <taxon>Pentapetalae</taxon>
        <taxon>rosids</taxon>
        <taxon>fabids</taxon>
        <taxon>Rosales</taxon>
        <taxon>Rosaceae</taxon>
        <taxon>Amygdaloideae</taxon>
        <taxon>Maleae</taxon>
        <taxon>Malus</taxon>
    </lineage>
</organism>
<sequence length="75" mass="8573">MKRVLVEWYFPSYGFIVDGVDDRTIKFDKLAFDSTAGFLNQLDCEKLIEQTKKSSEALKKIIDTAYWANGKKGSC</sequence>
<protein>
    <submittedName>
        <fullName evidence="1">Uncharacterized protein</fullName>
    </submittedName>
</protein>
<comment type="caution">
    <text evidence="1">The sequence shown here is derived from an EMBL/GenBank/DDBJ whole genome shotgun (WGS) entry which is preliminary data.</text>
</comment>
<dbReference type="EMBL" id="VIEB01001549">
    <property type="protein sequence ID" value="TQD71470.1"/>
    <property type="molecule type" value="Genomic_DNA"/>
</dbReference>
<reference evidence="1 2" key="1">
    <citation type="journal article" date="2019" name="G3 (Bethesda)">
        <title>Sequencing of a Wild Apple (Malus baccata) Genome Unravels the Differences Between Cultivated and Wild Apple Species Regarding Disease Resistance and Cold Tolerance.</title>
        <authorList>
            <person name="Chen X."/>
        </authorList>
    </citation>
    <scope>NUCLEOTIDE SEQUENCE [LARGE SCALE GENOMIC DNA]</scope>
    <source>
        <strain evidence="2">cv. Shandingzi</strain>
        <tissue evidence="1">Leaves</tissue>
    </source>
</reference>
<evidence type="ECO:0000313" key="2">
    <source>
        <dbReference type="Proteomes" id="UP000315295"/>
    </source>
</evidence>
<dbReference type="Proteomes" id="UP000315295">
    <property type="component" value="Unassembled WGS sequence"/>
</dbReference>
<accession>A0A540KBF8</accession>
<keyword evidence="2" id="KW-1185">Reference proteome</keyword>
<dbReference type="AlphaFoldDB" id="A0A540KBF8"/>